<feature type="transmembrane region" description="Helical" evidence="7">
    <location>
        <begin position="346"/>
        <end position="366"/>
    </location>
</feature>
<feature type="region of interest" description="Disordered" evidence="6">
    <location>
        <begin position="246"/>
        <end position="287"/>
    </location>
</feature>
<feature type="transmembrane region" description="Helical" evidence="7">
    <location>
        <begin position="469"/>
        <end position="488"/>
    </location>
</feature>
<feature type="transmembrane region" description="Helical" evidence="7">
    <location>
        <begin position="21"/>
        <end position="38"/>
    </location>
</feature>
<feature type="domain" description="Major facilitator superfamily (MFS) profile" evidence="8">
    <location>
        <begin position="28"/>
        <end position="493"/>
    </location>
</feature>
<dbReference type="Pfam" id="PF07690">
    <property type="entry name" value="MFS_1"/>
    <property type="match status" value="1"/>
</dbReference>
<dbReference type="GO" id="GO:0022857">
    <property type="term" value="F:transmembrane transporter activity"/>
    <property type="evidence" value="ECO:0007669"/>
    <property type="project" value="InterPro"/>
</dbReference>
<dbReference type="PANTHER" id="PTHR43791">
    <property type="entry name" value="PERMEASE-RELATED"/>
    <property type="match status" value="1"/>
</dbReference>
<dbReference type="PANTHER" id="PTHR43791:SF21">
    <property type="entry name" value="MAJOR FACILITATOR SUPERFAMILY (MFS) PROFILE DOMAIN-CONTAINING PROTEIN"/>
    <property type="match status" value="1"/>
</dbReference>
<keyword evidence="2" id="KW-0813">Transport</keyword>
<feature type="transmembrane region" description="Helical" evidence="7">
    <location>
        <begin position="119"/>
        <end position="144"/>
    </location>
</feature>
<evidence type="ECO:0000313" key="10">
    <source>
        <dbReference type="Proteomes" id="UP001140510"/>
    </source>
</evidence>
<evidence type="ECO:0000256" key="2">
    <source>
        <dbReference type="ARBA" id="ARBA00022448"/>
    </source>
</evidence>
<evidence type="ECO:0000256" key="4">
    <source>
        <dbReference type="ARBA" id="ARBA00022989"/>
    </source>
</evidence>
<dbReference type="Gene3D" id="1.20.1250.20">
    <property type="entry name" value="MFS general substrate transporter like domains"/>
    <property type="match status" value="2"/>
</dbReference>
<dbReference type="InterPro" id="IPR036259">
    <property type="entry name" value="MFS_trans_sf"/>
</dbReference>
<keyword evidence="3 7" id="KW-0812">Transmembrane</keyword>
<dbReference type="InterPro" id="IPR020846">
    <property type="entry name" value="MFS_dom"/>
</dbReference>
<dbReference type="Proteomes" id="UP001140510">
    <property type="component" value="Unassembled WGS sequence"/>
</dbReference>
<organism evidence="9 10">
    <name type="scientific">Didymella pomorum</name>
    <dbReference type="NCBI Taxonomy" id="749634"/>
    <lineage>
        <taxon>Eukaryota</taxon>
        <taxon>Fungi</taxon>
        <taxon>Dikarya</taxon>
        <taxon>Ascomycota</taxon>
        <taxon>Pezizomycotina</taxon>
        <taxon>Dothideomycetes</taxon>
        <taxon>Pleosporomycetidae</taxon>
        <taxon>Pleosporales</taxon>
        <taxon>Pleosporineae</taxon>
        <taxon>Didymellaceae</taxon>
        <taxon>Didymella</taxon>
    </lineage>
</organism>
<evidence type="ECO:0000259" key="8">
    <source>
        <dbReference type="PROSITE" id="PS50850"/>
    </source>
</evidence>
<feature type="transmembrane region" description="Helical" evidence="7">
    <location>
        <begin position="378"/>
        <end position="400"/>
    </location>
</feature>
<feature type="transmembrane region" description="Helical" evidence="7">
    <location>
        <begin position="93"/>
        <end position="113"/>
    </location>
</feature>
<protein>
    <recommendedName>
        <fullName evidence="8">Major facilitator superfamily (MFS) profile domain-containing protein</fullName>
    </recommendedName>
</protein>
<dbReference type="SUPFAM" id="SSF103473">
    <property type="entry name" value="MFS general substrate transporter"/>
    <property type="match status" value="1"/>
</dbReference>
<dbReference type="GO" id="GO:0016020">
    <property type="term" value="C:membrane"/>
    <property type="evidence" value="ECO:0007669"/>
    <property type="project" value="UniProtKB-SubCell"/>
</dbReference>
<feature type="transmembrane region" description="Helical" evidence="7">
    <location>
        <begin position="406"/>
        <end position="426"/>
    </location>
</feature>
<evidence type="ECO:0000256" key="3">
    <source>
        <dbReference type="ARBA" id="ARBA00022692"/>
    </source>
</evidence>
<sequence>MRENDDDEQHNTTSRLHKRTLLKLDTLLLPFLALLFLFNSLDKSNIGNAESAHFTTDIGLNKGDLNTAVALFFAFFVTLQPAGAALGRKYGMVAWVPTCMLLWGLSTMLHVWVKQRWQLFTLRIVIGCLEAGFYPVTVSYLSLFYTRFEFGRRLSLFYGQAAVGGALGGIISFFVFQHFPDRHGADPDIESRWHSWQVLFLIEGGLTVIVALVGYVWLPHSVETAWFLTPDERRYASTRVLKDRLAQEGSTSSSKHRDSNSFSPTSTIDEESRGLLHPTTASGSRAAATLDDRGLTPRDLLSAISSPLAWHLLACNILSAIPVYAFSVFLPLVLAPLTGNKASPSLLNLLTAPPHICGAITLYLFASYSDRHRTRLRPILAGLGIMVTGLTLVVVLPRAWAVPRYVSLNVLISGAYIASPLTVAWISGNTPSPGKRALMLGINGWGNLAGVISAFLFRPKYAESGYFVPFFWTLVSVALAAGGYVLFLRNLTQENARRSAIINEWDSEERENERTDGTGPLKQHHRIANGLIRVLKRTAHLDKLVAWFEEATQGGRQGDEKMTFEYGL</sequence>
<dbReference type="PROSITE" id="PS50850">
    <property type="entry name" value="MFS"/>
    <property type="match status" value="1"/>
</dbReference>
<feature type="transmembrane region" description="Helical" evidence="7">
    <location>
        <begin position="438"/>
        <end position="457"/>
    </location>
</feature>
<dbReference type="InterPro" id="IPR011701">
    <property type="entry name" value="MFS"/>
</dbReference>
<evidence type="ECO:0000256" key="1">
    <source>
        <dbReference type="ARBA" id="ARBA00004141"/>
    </source>
</evidence>
<evidence type="ECO:0000313" key="9">
    <source>
        <dbReference type="EMBL" id="KAJ4399526.1"/>
    </source>
</evidence>
<feature type="transmembrane region" description="Helical" evidence="7">
    <location>
        <begin position="68"/>
        <end position="86"/>
    </location>
</feature>
<evidence type="ECO:0000256" key="7">
    <source>
        <dbReference type="SAM" id="Phobius"/>
    </source>
</evidence>
<gene>
    <name evidence="9" type="ORF">N0V91_009351</name>
</gene>
<comment type="caution">
    <text evidence="9">The sequence shown here is derived from an EMBL/GenBank/DDBJ whole genome shotgun (WGS) entry which is preliminary data.</text>
</comment>
<evidence type="ECO:0000256" key="5">
    <source>
        <dbReference type="ARBA" id="ARBA00023136"/>
    </source>
</evidence>
<keyword evidence="5 7" id="KW-0472">Membrane</keyword>
<dbReference type="OrthoDB" id="2985014at2759"/>
<comment type="subcellular location">
    <subcellularLocation>
        <location evidence="1">Membrane</location>
        <topology evidence="1">Multi-pass membrane protein</topology>
    </subcellularLocation>
</comment>
<keyword evidence="4 7" id="KW-1133">Transmembrane helix</keyword>
<reference evidence="9" key="1">
    <citation type="submission" date="2022-10" db="EMBL/GenBank/DDBJ databases">
        <title>Tapping the CABI collections for fungal endophytes: first genome assemblies for Collariella, Neodidymelliopsis, Ascochyta clinopodiicola, Didymella pomorum, Didymosphaeria variabile, Neocosmospora piperis and Neocucurbitaria cava.</title>
        <authorList>
            <person name="Hill R."/>
        </authorList>
    </citation>
    <scope>NUCLEOTIDE SEQUENCE</scope>
    <source>
        <strain evidence="9">IMI 355091</strain>
    </source>
</reference>
<feature type="transmembrane region" description="Helical" evidence="7">
    <location>
        <begin position="196"/>
        <end position="218"/>
    </location>
</feature>
<name>A0A9W9D4J1_9PLEO</name>
<accession>A0A9W9D4J1</accession>
<evidence type="ECO:0000256" key="6">
    <source>
        <dbReference type="SAM" id="MobiDB-lite"/>
    </source>
</evidence>
<feature type="transmembrane region" description="Helical" evidence="7">
    <location>
        <begin position="308"/>
        <end position="334"/>
    </location>
</feature>
<dbReference type="EMBL" id="JAPEVA010000105">
    <property type="protein sequence ID" value="KAJ4399526.1"/>
    <property type="molecule type" value="Genomic_DNA"/>
</dbReference>
<feature type="transmembrane region" description="Helical" evidence="7">
    <location>
        <begin position="156"/>
        <end position="176"/>
    </location>
</feature>
<dbReference type="FunFam" id="1.20.1250.20:FF:001331">
    <property type="entry name" value="Uncharacterized protein"/>
    <property type="match status" value="1"/>
</dbReference>
<proteinExistence type="predicted"/>
<keyword evidence="10" id="KW-1185">Reference proteome</keyword>
<dbReference type="AlphaFoldDB" id="A0A9W9D4J1"/>